<keyword evidence="1" id="KW-0812">Transmembrane</keyword>
<proteinExistence type="predicted"/>
<evidence type="ECO:0000256" key="1">
    <source>
        <dbReference type="SAM" id="Phobius"/>
    </source>
</evidence>
<evidence type="ECO:0000313" key="3">
    <source>
        <dbReference type="Proteomes" id="UP000604730"/>
    </source>
</evidence>
<organism evidence="2 3">
    <name type="scientific">Catonella massiliensis</name>
    <dbReference type="NCBI Taxonomy" id="2799636"/>
    <lineage>
        <taxon>Bacteria</taxon>
        <taxon>Bacillati</taxon>
        <taxon>Bacillota</taxon>
        <taxon>Clostridia</taxon>
        <taxon>Lachnospirales</taxon>
        <taxon>Lachnospiraceae</taxon>
        <taxon>Catonella</taxon>
    </lineage>
</organism>
<protein>
    <submittedName>
        <fullName evidence="2">Uncharacterized protein</fullName>
    </submittedName>
</protein>
<accession>A0ABS1J4Y5</accession>
<sequence length="84" mass="9635">MIKKKKLYSAYICVIVFSVCIIGGFFIKTLFAFAIVGLAGYILIDKKYLRCPHCGGFENLERLLYAKKHIYHCSHCGEIIEIEK</sequence>
<keyword evidence="3" id="KW-1185">Reference proteome</keyword>
<keyword evidence="1" id="KW-0472">Membrane</keyword>
<name>A0ABS1J4Y5_9FIRM</name>
<dbReference type="RefSeq" id="WP_208430005.1">
    <property type="nucleotide sequence ID" value="NZ_JAEPRJ010000001.1"/>
</dbReference>
<dbReference type="EMBL" id="JAEPRJ010000001">
    <property type="protein sequence ID" value="MBK5898598.1"/>
    <property type="molecule type" value="Genomic_DNA"/>
</dbReference>
<evidence type="ECO:0000313" key="2">
    <source>
        <dbReference type="EMBL" id="MBK5898598.1"/>
    </source>
</evidence>
<comment type="caution">
    <text evidence="2">The sequence shown here is derived from an EMBL/GenBank/DDBJ whole genome shotgun (WGS) entry which is preliminary data.</text>
</comment>
<dbReference type="Proteomes" id="UP000604730">
    <property type="component" value="Unassembled WGS sequence"/>
</dbReference>
<reference evidence="2 3" key="1">
    <citation type="submission" date="2021-01" db="EMBL/GenBank/DDBJ databases">
        <title>Isolation and description of Catonella massiliensis sp. nov., a novel Catonella species, isolated from a stable periodontitis subject.</title>
        <authorList>
            <person name="Antezack A."/>
            <person name="Boxberger M."/>
            <person name="La Scola B."/>
            <person name="Monnet-Corti V."/>
        </authorList>
    </citation>
    <scope>NUCLEOTIDE SEQUENCE [LARGE SCALE GENOMIC DNA]</scope>
    <source>
        <strain evidence="2 3">Marseille-Q4567</strain>
    </source>
</reference>
<keyword evidence="1" id="KW-1133">Transmembrane helix</keyword>
<feature type="transmembrane region" description="Helical" evidence="1">
    <location>
        <begin position="12"/>
        <end position="44"/>
    </location>
</feature>
<gene>
    <name evidence="2" type="ORF">JJN12_12525</name>
</gene>